<dbReference type="EMBL" id="JAKREW010000081">
    <property type="protein sequence ID" value="MCG7509238.1"/>
    <property type="molecule type" value="Genomic_DNA"/>
</dbReference>
<comment type="caution">
    <text evidence="1">The sequence shown here is derived from an EMBL/GenBank/DDBJ whole genome shotgun (WGS) entry which is preliminary data.</text>
</comment>
<dbReference type="Proteomes" id="UP001201701">
    <property type="component" value="Unassembled WGS sequence"/>
</dbReference>
<gene>
    <name evidence="1" type="ORF">L4923_29820</name>
</gene>
<reference evidence="1 2" key="1">
    <citation type="submission" date="2022-02" db="EMBL/GenBank/DDBJ databases">
        <title>Draft genome sequence of Mezorhizobium retamae strain IRAMC:0171 isolated from Retama raetam nodules.</title>
        <authorList>
            <person name="Bengaied R."/>
            <person name="Sbissi I."/>
            <person name="Huber K."/>
            <person name="Ghodbane F."/>
            <person name="Nouioui I."/>
            <person name="Tarhouni M."/>
            <person name="Gtari M."/>
        </authorList>
    </citation>
    <scope>NUCLEOTIDE SEQUENCE [LARGE SCALE GENOMIC DNA]</scope>
    <source>
        <strain evidence="1 2">IRAMC:0171</strain>
    </source>
</reference>
<evidence type="ECO:0000313" key="1">
    <source>
        <dbReference type="EMBL" id="MCG7509238.1"/>
    </source>
</evidence>
<accession>A0ABS9QP52</accession>
<sequence>MAHALSRLRVSFGTPIVLIGICAGTALAGDAVKASGNAADGTQQMLPAAAAFRNAALQQARQKGVADVEAYYRDAVKTALKEGRARNEVLGQATVADPKSYNVNENDHSFVCPDNRVLTGAWVSSDSAVKEDKYTCSTVYQLGEVVEMKDVTVTPRDGETAFDDSDYAHKCGERPGEDPVKYRVMVGRYYWDTDTDRTRHHCAIPQDQFGEAQVVLHDRSPRQDEDGYEFTCPTNEVIIGRERRDDDVYYWCGQIW</sequence>
<name>A0ABS9QP52_9HYPH</name>
<organism evidence="1 2">
    <name type="scientific">Mesorhizobium retamae</name>
    <dbReference type="NCBI Taxonomy" id="2912854"/>
    <lineage>
        <taxon>Bacteria</taxon>
        <taxon>Pseudomonadati</taxon>
        <taxon>Pseudomonadota</taxon>
        <taxon>Alphaproteobacteria</taxon>
        <taxon>Hyphomicrobiales</taxon>
        <taxon>Phyllobacteriaceae</taxon>
        <taxon>Mesorhizobium</taxon>
    </lineage>
</organism>
<evidence type="ECO:0000313" key="2">
    <source>
        <dbReference type="Proteomes" id="UP001201701"/>
    </source>
</evidence>
<keyword evidence="2" id="KW-1185">Reference proteome</keyword>
<dbReference type="RefSeq" id="WP_239370733.1">
    <property type="nucleotide sequence ID" value="NZ_JAKREW010000081.1"/>
</dbReference>
<proteinExistence type="predicted"/>
<protein>
    <submittedName>
        <fullName evidence="1">Uncharacterized protein</fullName>
    </submittedName>
</protein>